<keyword evidence="6" id="KW-1185">Reference proteome</keyword>
<keyword evidence="1 2" id="KW-0175">Coiled coil</keyword>
<feature type="compositionally biased region" description="Low complexity" evidence="3">
    <location>
        <begin position="108"/>
        <end position="118"/>
    </location>
</feature>
<proteinExistence type="predicted"/>
<feature type="region of interest" description="Disordered" evidence="3">
    <location>
        <begin position="1"/>
        <end position="72"/>
    </location>
</feature>
<dbReference type="GO" id="GO:0042127">
    <property type="term" value="P:regulation of cell population proliferation"/>
    <property type="evidence" value="ECO:0007669"/>
    <property type="project" value="InterPro"/>
</dbReference>
<dbReference type="GO" id="GO:0003677">
    <property type="term" value="F:DNA binding"/>
    <property type="evidence" value="ECO:0007669"/>
    <property type="project" value="InterPro"/>
</dbReference>
<sequence length="361" mass="39513">MERKISKDGGKNGTKAVRGRRTNPESPDEGSAEDVAAAFKGTDSNPDLHLPDSSSPSPSSSSPLPQPAMPPSVSASALLALASPATRRSISMGDFRRVTGALLAGSDPPSTSATAPSSKLVTPSSSMEFEAARRRLLEVEERQRVIREMERRLEELREMFVRSEQQVVVHGELVSRITGAAQQGELYVAENTQRVKKGLKFKKHRPAIVFSSMLGLRTCLPWPEVLLHFNFCSSEEAYLIKGEVKDRKVLRGLMPGGSGKQDPGLRLQPAWAWSRRGSTKVSDLLLGYADISTFYWRQTGRHDADQSVADAGRWGSFVAVTTMTSSLKKESCSALTARQSTKAFTRFCGLLIETCRKRGTK</sequence>
<evidence type="ECO:0000313" key="5">
    <source>
        <dbReference type="EMBL" id="PWA16507.1"/>
    </source>
</evidence>
<reference evidence="5 6" key="1">
    <citation type="journal article" date="2018" name="G3 (Bethesda)">
        <title>A High-Quality Reference Genome for the Invasive Mosquitofish Gambusia affinis Using a Chicago Library.</title>
        <authorList>
            <person name="Hoffberg S.L."/>
            <person name="Troendle N.J."/>
            <person name="Glenn T.C."/>
            <person name="Mahmud O."/>
            <person name="Louha S."/>
            <person name="Chalopin D."/>
            <person name="Bennetzen J.L."/>
            <person name="Mauricio R."/>
        </authorList>
    </citation>
    <scope>NUCLEOTIDE SEQUENCE [LARGE SCALE GENOMIC DNA]</scope>
    <source>
        <strain evidence="5">NE01/NJP1002.9</strain>
        <tissue evidence="5">Muscle</tissue>
    </source>
</reference>
<feature type="domain" description="T-SNARE coiled-coil homology" evidence="4">
    <location>
        <begin position="136"/>
        <end position="198"/>
    </location>
</feature>
<organism evidence="5 6">
    <name type="scientific">Gambusia affinis</name>
    <name type="common">Western mosquitofish</name>
    <name type="synonym">Heterandria affinis</name>
    <dbReference type="NCBI Taxonomy" id="33528"/>
    <lineage>
        <taxon>Eukaryota</taxon>
        <taxon>Metazoa</taxon>
        <taxon>Chordata</taxon>
        <taxon>Craniata</taxon>
        <taxon>Vertebrata</taxon>
        <taxon>Euteleostomi</taxon>
        <taxon>Actinopterygii</taxon>
        <taxon>Neopterygii</taxon>
        <taxon>Teleostei</taxon>
        <taxon>Neoteleostei</taxon>
        <taxon>Acanthomorphata</taxon>
        <taxon>Ovalentaria</taxon>
        <taxon>Atherinomorphae</taxon>
        <taxon>Cyprinodontiformes</taxon>
        <taxon>Poeciliidae</taxon>
        <taxon>Poeciliinae</taxon>
        <taxon>Gambusia</taxon>
    </lineage>
</organism>
<feature type="compositionally biased region" description="Low complexity" evidence="3">
    <location>
        <begin position="43"/>
        <end position="63"/>
    </location>
</feature>
<accession>A0A315UYP9</accession>
<dbReference type="InterPro" id="IPR000727">
    <property type="entry name" value="T_SNARE_dom"/>
</dbReference>
<dbReference type="GO" id="GO:0005634">
    <property type="term" value="C:nucleus"/>
    <property type="evidence" value="ECO:0007669"/>
    <property type="project" value="InterPro"/>
</dbReference>
<dbReference type="AlphaFoldDB" id="A0A315UYP9"/>
<evidence type="ECO:0000259" key="4">
    <source>
        <dbReference type="PROSITE" id="PS50192"/>
    </source>
</evidence>
<dbReference type="Gene3D" id="1.20.5.110">
    <property type="match status" value="1"/>
</dbReference>
<evidence type="ECO:0000313" key="6">
    <source>
        <dbReference type="Proteomes" id="UP000250572"/>
    </source>
</evidence>
<evidence type="ECO:0000256" key="1">
    <source>
        <dbReference type="ARBA" id="ARBA00023054"/>
    </source>
</evidence>
<evidence type="ECO:0000256" key="3">
    <source>
        <dbReference type="SAM" id="MobiDB-lite"/>
    </source>
</evidence>
<dbReference type="PROSITE" id="PS50192">
    <property type="entry name" value="T_SNARE"/>
    <property type="match status" value="1"/>
</dbReference>
<dbReference type="Proteomes" id="UP000250572">
    <property type="component" value="Unassembled WGS sequence"/>
</dbReference>
<dbReference type="SMART" id="SM00397">
    <property type="entry name" value="t_SNARE"/>
    <property type="match status" value="1"/>
</dbReference>
<feature type="region of interest" description="Disordered" evidence="3">
    <location>
        <begin position="102"/>
        <end position="123"/>
    </location>
</feature>
<feature type="coiled-coil region" evidence="2">
    <location>
        <begin position="139"/>
        <end position="166"/>
    </location>
</feature>
<gene>
    <name evidence="5" type="ORF">CCH79_00004361</name>
</gene>
<name>A0A315UYP9_GAMAF</name>
<comment type="caution">
    <text evidence="5">The sequence shown here is derived from an EMBL/GenBank/DDBJ whole genome shotgun (WGS) entry which is preliminary data.</text>
</comment>
<feature type="compositionally biased region" description="Basic and acidic residues" evidence="3">
    <location>
        <begin position="1"/>
        <end position="10"/>
    </location>
</feature>
<dbReference type="InterPro" id="IPR040266">
    <property type="entry name" value="TRNP1"/>
</dbReference>
<protein>
    <recommendedName>
        <fullName evidence="4">t-SNARE coiled-coil homology domain-containing protein</fullName>
    </recommendedName>
</protein>
<evidence type="ECO:0000256" key="2">
    <source>
        <dbReference type="SAM" id="Coils"/>
    </source>
</evidence>
<dbReference type="PANTHER" id="PTHR40714">
    <property type="entry name" value="TMF-REGULATED NUCLEAR PROTEIN 1"/>
    <property type="match status" value="1"/>
</dbReference>
<dbReference type="PANTHER" id="PTHR40714:SF1">
    <property type="entry name" value="TMF-REGULATED NUCLEAR PROTEIN 1"/>
    <property type="match status" value="1"/>
</dbReference>
<dbReference type="SUPFAM" id="SSF58038">
    <property type="entry name" value="SNARE fusion complex"/>
    <property type="match status" value="1"/>
</dbReference>
<dbReference type="EMBL" id="NHOQ01002481">
    <property type="protein sequence ID" value="PWA16507.1"/>
    <property type="molecule type" value="Genomic_DNA"/>
</dbReference>